<feature type="transmembrane region" description="Helical" evidence="9">
    <location>
        <begin position="294"/>
        <end position="317"/>
    </location>
</feature>
<keyword evidence="7 9" id="KW-1133">Transmembrane helix</keyword>
<dbReference type="Proteomes" id="UP000187074">
    <property type="component" value="Unassembled WGS sequence"/>
</dbReference>
<dbReference type="InterPro" id="IPR035906">
    <property type="entry name" value="MetI-like_sf"/>
</dbReference>
<dbReference type="PROSITE" id="PS50928">
    <property type="entry name" value="ABC_TM1"/>
    <property type="match status" value="1"/>
</dbReference>
<accession>A0A1R1B2I3</accession>
<evidence type="ECO:0000256" key="6">
    <source>
        <dbReference type="ARBA" id="ARBA00022692"/>
    </source>
</evidence>
<keyword evidence="3 9" id="KW-0813">Transport</keyword>
<comment type="function">
    <text evidence="10">Part of the ABC transporter complex MalEFGK involved in maltose/maltodextrin import. Probably responsible for the translocation of the substrate across the membrane.</text>
</comment>
<dbReference type="SUPFAM" id="SSF161098">
    <property type="entry name" value="MetI-like"/>
    <property type="match status" value="1"/>
</dbReference>
<dbReference type="AlphaFoldDB" id="A0A1R1B2I3"/>
<feature type="transmembrane region" description="Helical" evidence="9">
    <location>
        <begin position="404"/>
        <end position="424"/>
    </location>
</feature>
<keyword evidence="4 10" id="KW-1003">Cell membrane</keyword>
<evidence type="ECO:0000313" key="12">
    <source>
        <dbReference type="EMBL" id="OME92872.1"/>
    </source>
</evidence>
<feature type="transmembrane region" description="Helical" evidence="9">
    <location>
        <begin position="206"/>
        <end position="228"/>
    </location>
</feature>
<feature type="transmembrane region" description="Helical" evidence="9">
    <location>
        <begin position="240"/>
        <end position="264"/>
    </location>
</feature>
<dbReference type="PANTHER" id="PTHR47314:SF1">
    <property type="entry name" value="MALTOSE_MALTODEXTRIN TRANSPORT SYSTEM PERMEASE PROTEIN MALF"/>
    <property type="match status" value="1"/>
</dbReference>
<dbReference type="GO" id="GO:1990060">
    <property type="term" value="C:maltose transport complex"/>
    <property type="evidence" value="ECO:0007669"/>
    <property type="project" value="TreeGrafter"/>
</dbReference>
<protein>
    <recommendedName>
        <fullName evidence="10">Maltose/maltodextrin transport system permease protein</fullName>
    </recommendedName>
</protein>
<evidence type="ECO:0000256" key="5">
    <source>
        <dbReference type="ARBA" id="ARBA00022597"/>
    </source>
</evidence>
<evidence type="ECO:0000256" key="2">
    <source>
        <dbReference type="ARBA" id="ARBA00009047"/>
    </source>
</evidence>
<gene>
    <name evidence="12" type="ORF">BK123_13420</name>
</gene>
<dbReference type="RefSeq" id="WP_076322899.1">
    <property type="nucleotide sequence ID" value="NZ_MRTF01000004.1"/>
</dbReference>
<dbReference type="Pfam" id="PF00528">
    <property type="entry name" value="BPD_transp_1"/>
    <property type="match status" value="1"/>
</dbReference>
<dbReference type="GO" id="GO:0042956">
    <property type="term" value="P:maltodextrin transmembrane transport"/>
    <property type="evidence" value="ECO:0007669"/>
    <property type="project" value="TreeGrafter"/>
</dbReference>
<dbReference type="GO" id="GO:0015423">
    <property type="term" value="F:ABC-type maltose transporter activity"/>
    <property type="evidence" value="ECO:0007669"/>
    <property type="project" value="TreeGrafter"/>
</dbReference>
<feature type="transmembrane region" description="Helical" evidence="9">
    <location>
        <begin position="338"/>
        <end position="360"/>
    </location>
</feature>
<dbReference type="SUPFAM" id="SSF160964">
    <property type="entry name" value="MalF N-terminal region-like"/>
    <property type="match status" value="1"/>
</dbReference>
<sequence length="438" mass="50177">MHLNQSSRQHQTKGMILSAVFIGLGQLYNKQYLKGLIYMILAQLFFWNYYPVAYKGIVGFITLGDVPTKVIQGKVVQGDHSIFLLINGLITFIIILLYLSFYFMNIYDARKNGALRDKGGCAPRFTDSIKTMKFRKLPYLLLLPAAFFVLFVTLIPLLFNVLIAFTNYSAPGHIPDRALVDWIGFSVFYDLFAQESWRSTFFGISVWNLIWATVSTSTVFLSGLLLAMMVNHPRIRFKKFWRTIFILPWAVPQFISILVFRVLLNGSFGPINDLVVKLGFSPVPWLSDPTMAKVSILMVNLWFSTPFLMALMSGILTTMPRDIYEAAEVDGASKLQNFFKITLPLVLLATAPIFIMQFAFNFNNFNLIYLLTDGKPENPDFYYAGSTDILISWIFKMTLNQSQFNMASAVSIIMFVFIAFFSLWNYRRMKSNKEEDLV</sequence>
<dbReference type="InterPro" id="IPR000515">
    <property type="entry name" value="MetI-like"/>
</dbReference>
<evidence type="ECO:0000256" key="9">
    <source>
        <dbReference type="RuleBase" id="RU363032"/>
    </source>
</evidence>
<comment type="caution">
    <text evidence="12">The sequence shown here is derived from an EMBL/GenBank/DDBJ whole genome shotgun (WGS) entry which is preliminary data.</text>
</comment>
<feature type="domain" description="ABC transmembrane type-1" evidence="11">
    <location>
        <begin position="205"/>
        <end position="425"/>
    </location>
</feature>
<evidence type="ECO:0000259" key="11">
    <source>
        <dbReference type="PROSITE" id="PS50928"/>
    </source>
</evidence>
<keyword evidence="8 9" id="KW-0472">Membrane</keyword>
<evidence type="ECO:0000256" key="4">
    <source>
        <dbReference type="ARBA" id="ARBA00022475"/>
    </source>
</evidence>
<reference evidence="12 13" key="1">
    <citation type="submission" date="2016-11" db="EMBL/GenBank/DDBJ databases">
        <title>Paenibacillus species isolates.</title>
        <authorList>
            <person name="Beno S.M."/>
        </authorList>
    </citation>
    <scope>NUCLEOTIDE SEQUENCE [LARGE SCALE GENOMIC DNA]</scope>
    <source>
        <strain evidence="12 13">FSL F4-0100</strain>
    </source>
</reference>
<evidence type="ECO:0000256" key="3">
    <source>
        <dbReference type="ARBA" id="ARBA00022448"/>
    </source>
</evidence>
<keyword evidence="6 9" id="KW-0812">Transmembrane</keyword>
<comment type="subcellular location">
    <subcellularLocation>
        <location evidence="1 9">Cell membrane</location>
        <topology evidence="1 9">Multi-pass membrane protein</topology>
    </subcellularLocation>
</comment>
<comment type="similarity">
    <text evidence="2 10">Belongs to the binding-protein-dependent transport system permease family. MalFG subfamily.</text>
</comment>
<feature type="transmembrane region" description="Helical" evidence="9">
    <location>
        <begin position="82"/>
        <end position="103"/>
    </location>
</feature>
<feature type="transmembrane region" description="Helical" evidence="9">
    <location>
        <begin position="139"/>
        <end position="165"/>
    </location>
</feature>
<dbReference type="PANTHER" id="PTHR47314">
    <property type="entry name" value="MALTOSE/MALTODEXTRIN TRANSPORT SYSTEM PERMEASE PROTEIN MALF"/>
    <property type="match status" value="1"/>
</dbReference>
<dbReference type="EMBL" id="MRTF01000004">
    <property type="protein sequence ID" value="OME92872.1"/>
    <property type="molecule type" value="Genomic_DNA"/>
</dbReference>
<evidence type="ECO:0000256" key="7">
    <source>
        <dbReference type="ARBA" id="ARBA00022989"/>
    </source>
</evidence>
<keyword evidence="5 10" id="KW-0762">Sugar transport</keyword>
<dbReference type="STRING" id="1401.BK123_13420"/>
<name>A0A1R1B2I3_PAELA</name>
<dbReference type="Gene3D" id="1.10.3720.10">
    <property type="entry name" value="MetI-like"/>
    <property type="match status" value="1"/>
</dbReference>
<dbReference type="CDD" id="cd06261">
    <property type="entry name" value="TM_PBP2"/>
    <property type="match status" value="1"/>
</dbReference>
<evidence type="ECO:0000313" key="13">
    <source>
        <dbReference type="Proteomes" id="UP000187074"/>
    </source>
</evidence>
<dbReference type="OrthoDB" id="9778687at2"/>
<evidence type="ECO:0000256" key="1">
    <source>
        <dbReference type="ARBA" id="ARBA00004651"/>
    </source>
</evidence>
<evidence type="ECO:0000256" key="10">
    <source>
        <dbReference type="RuleBase" id="RU367050"/>
    </source>
</evidence>
<evidence type="ECO:0000256" key="8">
    <source>
        <dbReference type="ARBA" id="ARBA00023136"/>
    </source>
</evidence>
<organism evidence="12 13">
    <name type="scientific">Paenibacillus lautus</name>
    <name type="common">Bacillus lautus</name>
    <dbReference type="NCBI Taxonomy" id="1401"/>
    <lineage>
        <taxon>Bacteria</taxon>
        <taxon>Bacillati</taxon>
        <taxon>Bacillota</taxon>
        <taxon>Bacilli</taxon>
        <taxon>Bacillales</taxon>
        <taxon>Paenibacillaceae</taxon>
        <taxon>Paenibacillus</taxon>
    </lineage>
</organism>
<proteinExistence type="inferred from homology"/>